<gene>
    <name evidence="1" type="ORF">GCM10008014_57960</name>
</gene>
<protein>
    <submittedName>
        <fullName evidence="1">Uncharacterized protein</fullName>
    </submittedName>
</protein>
<evidence type="ECO:0000313" key="2">
    <source>
        <dbReference type="Proteomes" id="UP000652153"/>
    </source>
</evidence>
<comment type="caution">
    <text evidence="1">The sequence shown here is derived from an EMBL/GenBank/DDBJ whole genome shotgun (WGS) entry which is preliminary data.</text>
</comment>
<organism evidence="1 2">
    <name type="scientific">Paenibacillus silvae</name>
    <dbReference type="NCBI Taxonomy" id="1325358"/>
    <lineage>
        <taxon>Bacteria</taxon>
        <taxon>Bacillati</taxon>
        <taxon>Bacillota</taxon>
        <taxon>Bacilli</taxon>
        <taxon>Bacillales</taxon>
        <taxon>Paenibacillaceae</taxon>
        <taxon>Paenibacillus</taxon>
    </lineage>
</organism>
<name>A0ABQ1ZQY9_9BACL</name>
<reference evidence="2" key="1">
    <citation type="journal article" date="2019" name="Int. J. Syst. Evol. Microbiol.">
        <title>The Global Catalogue of Microorganisms (GCM) 10K type strain sequencing project: providing services to taxonomists for standard genome sequencing and annotation.</title>
        <authorList>
            <consortium name="The Broad Institute Genomics Platform"/>
            <consortium name="The Broad Institute Genome Sequencing Center for Infectious Disease"/>
            <person name="Wu L."/>
            <person name="Ma J."/>
        </authorList>
    </citation>
    <scope>NUCLEOTIDE SEQUENCE [LARGE SCALE GENOMIC DNA]</scope>
    <source>
        <strain evidence="2">CGMCC 1.12770</strain>
    </source>
</reference>
<proteinExistence type="predicted"/>
<dbReference type="Proteomes" id="UP000652153">
    <property type="component" value="Unassembled WGS sequence"/>
</dbReference>
<evidence type="ECO:0000313" key="1">
    <source>
        <dbReference type="EMBL" id="GGH72009.1"/>
    </source>
</evidence>
<dbReference type="EMBL" id="BMFU01000021">
    <property type="protein sequence ID" value="GGH72009.1"/>
    <property type="molecule type" value="Genomic_DNA"/>
</dbReference>
<accession>A0ABQ1ZQY9</accession>
<sequence length="41" mass="4675">MWVGEDRVREHVQDSVKKECRDGAINIGEVQSGVDQICEMQ</sequence>
<keyword evidence="2" id="KW-1185">Reference proteome</keyword>